<protein>
    <submittedName>
        <fullName evidence="1">Uncharacterized protein</fullName>
    </submittedName>
</protein>
<comment type="caution">
    <text evidence="1">The sequence shown here is derived from an EMBL/GenBank/DDBJ whole genome shotgun (WGS) entry which is preliminary data.</text>
</comment>
<evidence type="ECO:0000313" key="1">
    <source>
        <dbReference type="EMBL" id="KAF3974228.1"/>
    </source>
</evidence>
<dbReference type="OrthoDB" id="1735904at2759"/>
<accession>A0A8J4S1R4</accession>
<gene>
    <name evidence="1" type="ORF">CMV_002406</name>
</gene>
<organism evidence="1 2">
    <name type="scientific">Castanea mollissima</name>
    <name type="common">Chinese chestnut</name>
    <dbReference type="NCBI Taxonomy" id="60419"/>
    <lineage>
        <taxon>Eukaryota</taxon>
        <taxon>Viridiplantae</taxon>
        <taxon>Streptophyta</taxon>
        <taxon>Embryophyta</taxon>
        <taxon>Tracheophyta</taxon>
        <taxon>Spermatophyta</taxon>
        <taxon>Magnoliopsida</taxon>
        <taxon>eudicotyledons</taxon>
        <taxon>Gunneridae</taxon>
        <taxon>Pentapetalae</taxon>
        <taxon>rosids</taxon>
        <taxon>fabids</taxon>
        <taxon>Fagales</taxon>
        <taxon>Fagaceae</taxon>
        <taxon>Castanea</taxon>
    </lineage>
</organism>
<dbReference type="Proteomes" id="UP000737018">
    <property type="component" value="Unassembled WGS sequence"/>
</dbReference>
<evidence type="ECO:0000313" key="2">
    <source>
        <dbReference type="Proteomes" id="UP000737018"/>
    </source>
</evidence>
<reference evidence="1" key="1">
    <citation type="submission" date="2020-03" db="EMBL/GenBank/DDBJ databases">
        <title>Castanea mollissima Vanexum genome sequencing.</title>
        <authorList>
            <person name="Staton M."/>
        </authorList>
    </citation>
    <scope>NUCLEOTIDE SEQUENCE</scope>
    <source>
        <tissue evidence="1">Leaf</tissue>
    </source>
</reference>
<dbReference type="AlphaFoldDB" id="A0A8J4S1R4"/>
<keyword evidence="2" id="KW-1185">Reference proteome</keyword>
<sequence length="91" mass="10728">MAQKRSRWISLGHGDYTDIFSEKDFLSTVKASDRVVCGFVYFRSFVSWFVVRRWWRCRRRKRHRARVVSAFGGGGSDWVCDWEGREGCGEV</sequence>
<proteinExistence type="predicted"/>
<name>A0A8J4S1R4_9ROSI</name>
<dbReference type="EMBL" id="JRKL02000172">
    <property type="protein sequence ID" value="KAF3974228.1"/>
    <property type="molecule type" value="Genomic_DNA"/>
</dbReference>